<gene>
    <name evidence="2" type="ORF">COLSTE_00077</name>
</gene>
<dbReference type="HOGENOM" id="CLU_2781712_0_0_11"/>
<feature type="region of interest" description="Disordered" evidence="1">
    <location>
        <begin position="42"/>
        <end position="68"/>
    </location>
</feature>
<evidence type="ECO:0000313" key="2">
    <source>
        <dbReference type="EMBL" id="EEA91734.1"/>
    </source>
</evidence>
<reference evidence="2 3" key="1">
    <citation type="submission" date="2008-10" db="EMBL/GenBank/DDBJ databases">
        <title>Draft genome sequence of Collinsella stercoris (DSM 13279).</title>
        <authorList>
            <person name="Sudarsanam P."/>
            <person name="Ley R."/>
            <person name="Guruge J."/>
            <person name="Turnbaugh P.J."/>
            <person name="Mahowald M."/>
            <person name="Liep D."/>
            <person name="Gordon J."/>
        </authorList>
    </citation>
    <scope>NUCLEOTIDE SEQUENCE [LARGE SCALE GENOMIC DNA]</scope>
    <source>
        <strain evidence="2 3">DSM 13279</strain>
    </source>
</reference>
<sequence length="68" mass="7031">SGERAGGHGFQAATGGALGGGGTMVRHLVEFVVGSGRAGEHSIGLAIGRNPNSRRPRGRRLHAQRRFA</sequence>
<dbReference type="AlphaFoldDB" id="B6G7N7"/>
<name>B6G7N7_9ACTN</name>
<evidence type="ECO:0000256" key="1">
    <source>
        <dbReference type="SAM" id="MobiDB-lite"/>
    </source>
</evidence>
<reference evidence="2 3" key="2">
    <citation type="submission" date="2008-10" db="EMBL/GenBank/DDBJ databases">
        <authorList>
            <person name="Fulton L."/>
            <person name="Clifton S."/>
            <person name="Fulton B."/>
            <person name="Xu J."/>
            <person name="Minx P."/>
            <person name="Pepin K.H."/>
            <person name="Johnson M."/>
            <person name="Thiruvilangam P."/>
            <person name="Bhonagiri V."/>
            <person name="Nash W.E."/>
            <person name="Mardis E.R."/>
            <person name="Wilson R.K."/>
        </authorList>
    </citation>
    <scope>NUCLEOTIDE SEQUENCE [LARGE SCALE GENOMIC DNA]</scope>
    <source>
        <strain evidence="2 3">DSM 13279</strain>
    </source>
</reference>
<organism evidence="2 3">
    <name type="scientific">Collinsella stercoris DSM 13279</name>
    <dbReference type="NCBI Taxonomy" id="445975"/>
    <lineage>
        <taxon>Bacteria</taxon>
        <taxon>Bacillati</taxon>
        <taxon>Actinomycetota</taxon>
        <taxon>Coriobacteriia</taxon>
        <taxon>Coriobacteriales</taxon>
        <taxon>Coriobacteriaceae</taxon>
        <taxon>Collinsella</taxon>
    </lineage>
</organism>
<proteinExistence type="predicted"/>
<dbReference type="EMBL" id="ABXJ01000006">
    <property type="protein sequence ID" value="EEA91734.1"/>
    <property type="molecule type" value="Genomic_DNA"/>
</dbReference>
<feature type="compositionally biased region" description="Basic residues" evidence="1">
    <location>
        <begin position="52"/>
        <end position="68"/>
    </location>
</feature>
<keyword evidence="3" id="KW-1185">Reference proteome</keyword>
<evidence type="ECO:0000313" key="3">
    <source>
        <dbReference type="Proteomes" id="UP000003560"/>
    </source>
</evidence>
<dbReference type="Proteomes" id="UP000003560">
    <property type="component" value="Unassembled WGS sequence"/>
</dbReference>
<comment type="caution">
    <text evidence="2">The sequence shown here is derived from an EMBL/GenBank/DDBJ whole genome shotgun (WGS) entry which is preliminary data.</text>
</comment>
<feature type="region of interest" description="Disordered" evidence="1">
    <location>
        <begin position="1"/>
        <end position="22"/>
    </location>
</feature>
<feature type="non-terminal residue" evidence="2">
    <location>
        <position position="1"/>
    </location>
</feature>
<accession>B6G7N7</accession>
<protein>
    <submittedName>
        <fullName evidence="2">Uncharacterized protein</fullName>
    </submittedName>
</protein>